<dbReference type="PANTHER" id="PTHR11929:SF145">
    <property type="entry name" value="ALPHA-(1,3)-FUCOSYLTRANSFERASE FUT-1"/>
    <property type="match status" value="1"/>
</dbReference>
<dbReference type="InterPro" id="IPR055270">
    <property type="entry name" value="Glyco_tran_10_C"/>
</dbReference>
<evidence type="ECO:0000256" key="11">
    <source>
        <dbReference type="RuleBase" id="RU003832"/>
    </source>
</evidence>
<comment type="subcellular location">
    <subcellularLocation>
        <location evidence="10">Endomembrane system</location>
        <topology evidence="10">Single-pass type II membrane protein</topology>
    </subcellularLocation>
    <subcellularLocation>
        <location evidence="11">Golgi apparatus</location>
        <location evidence="11">Golgi stack membrane</location>
        <topology evidence="11">Single-pass type II membrane protein</topology>
    </subcellularLocation>
</comment>
<keyword evidence="3 11" id="KW-0328">Glycosyltransferase</keyword>
<dbReference type="PANTHER" id="PTHR11929">
    <property type="entry name" value="ALPHA- 1,3 -FUCOSYLTRANSFERASE"/>
    <property type="match status" value="1"/>
</dbReference>
<proteinExistence type="inferred from homology"/>
<sequence length="465" mass="53628">MNITGYLWLPLCVFYIFYMKFYSRYVIYTAGDLIQSANNHSPVFAPSNRSSSISSALFVEDFISVQKEESQKILEKRHCPSGRLSPYLTILNQYALVNKSEPQIITTEPIPVIYFDTRVLWPKFEKSLPTTCPYRCIYTNRSEEATNASIAVFTRGPTSQMATTFADALWAFDSDESPLRMPSVHQDYRQRFSIFLTSHPSSTVPKPYGMYWANTQPECVMPANERARMRSHEDARRWLPPDMATKTRLVAWLVSNMYAVNQRKLFVAKLRRWVAVDIYGYRRLACPEPNCLEQLGKRYKFYLAIENSNCRAYITEKLFKNALRHNMVPIVMGGSPDDYFNLAPPNSYIHVDDFASPGHLAAYLRYLDRNDTAYASYFAWKGLGTIRKAPNTFCRLCALYHTTFRRSKPVHLGDFEVHLNPWNLCISPGRWPSDFASNRISFTPFLLVLILLSSCYSFVVSPLNL</sequence>
<keyword evidence="5 11" id="KW-0812">Transmembrane</keyword>
<keyword evidence="8 11" id="KW-0472">Membrane</keyword>
<organism evidence="13">
    <name type="scientific">Mesocestoides corti</name>
    <name type="common">Flatworm</name>
    <dbReference type="NCBI Taxonomy" id="53468"/>
    <lineage>
        <taxon>Eukaryota</taxon>
        <taxon>Metazoa</taxon>
        <taxon>Spiralia</taxon>
        <taxon>Lophotrochozoa</taxon>
        <taxon>Platyhelminthes</taxon>
        <taxon>Cestoda</taxon>
        <taxon>Eucestoda</taxon>
        <taxon>Cyclophyllidea</taxon>
        <taxon>Mesocestoididae</taxon>
        <taxon>Mesocestoides</taxon>
    </lineage>
</organism>
<dbReference type="AlphaFoldDB" id="A0A5K3G3J4"/>
<evidence type="ECO:0000256" key="10">
    <source>
        <dbReference type="ARBA" id="ARBA00060399"/>
    </source>
</evidence>
<keyword evidence="6" id="KW-0735">Signal-anchor</keyword>
<evidence type="ECO:0000256" key="5">
    <source>
        <dbReference type="ARBA" id="ARBA00022692"/>
    </source>
</evidence>
<dbReference type="WBParaSite" id="MCU_012686-RA">
    <property type="protein sequence ID" value="MCU_012686-RA"/>
    <property type="gene ID" value="MCU_012686"/>
</dbReference>
<dbReference type="FunFam" id="3.40.50.11660:FF:000002">
    <property type="entry name" value="Alpha-(1,3)-fucosyltransferase"/>
    <property type="match status" value="1"/>
</dbReference>
<evidence type="ECO:0000256" key="7">
    <source>
        <dbReference type="ARBA" id="ARBA00022989"/>
    </source>
</evidence>
<dbReference type="UniPathway" id="UPA00378"/>
<evidence type="ECO:0000256" key="8">
    <source>
        <dbReference type="ARBA" id="ARBA00023136"/>
    </source>
</evidence>
<keyword evidence="7 11" id="KW-1133">Transmembrane helix</keyword>
<evidence type="ECO:0000259" key="12">
    <source>
        <dbReference type="Pfam" id="PF00852"/>
    </source>
</evidence>
<dbReference type="InterPro" id="IPR001503">
    <property type="entry name" value="Glyco_trans_10"/>
</dbReference>
<keyword evidence="9" id="KW-0325">Glycoprotein</keyword>
<keyword evidence="11" id="KW-0333">Golgi apparatus</keyword>
<feature type="transmembrane region" description="Helical" evidence="11">
    <location>
        <begin position="6"/>
        <end position="23"/>
    </location>
</feature>
<evidence type="ECO:0000256" key="2">
    <source>
        <dbReference type="ARBA" id="ARBA00008919"/>
    </source>
</evidence>
<dbReference type="InterPro" id="IPR038577">
    <property type="entry name" value="GT10-like_C_sf"/>
</dbReference>
<feature type="transmembrane region" description="Helical" evidence="11">
    <location>
        <begin position="440"/>
        <end position="459"/>
    </location>
</feature>
<comment type="pathway">
    <text evidence="1">Protein modification; protein glycosylation.</text>
</comment>
<dbReference type="SUPFAM" id="SSF53756">
    <property type="entry name" value="UDP-Glycosyltransferase/glycogen phosphorylase"/>
    <property type="match status" value="1"/>
</dbReference>
<comment type="caution">
    <text evidence="11">Lacks conserved residue(s) required for the propagation of feature annotation.</text>
</comment>
<accession>A0A5K3G3J4</accession>
<dbReference type="Gene3D" id="3.40.50.11660">
    <property type="entry name" value="Glycosyl transferase family 10, C-terminal domain"/>
    <property type="match status" value="1"/>
</dbReference>
<protein>
    <recommendedName>
        <fullName evidence="11">Fucosyltransferase</fullName>
        <ecNumber evidence="11">2.4.1.-</ecNumber>
    </recommendedName>
</protein>
<name>A0A5K3G3J4_MESCO</name>
<evidence type="ECO:0000313" key="13">
    <source>
        <dbReference type="WBParaSite" id="MCU_012686-RA"/>
    </source>
</evidence>
<evidence type="ECO:0000256" key="4">
    <source>
        <dbReference type="ARBA" id="ARBA00022679"/>
    </source>
</evidence>
<dbReference type="Pfam" id="PF00852">
    <property type="entry name" value="Glyco_transf_10"/>
    <property type="match status" value="1"/>
</dbReference>
<evidence type="ECO:0000256" key="9">
    <source>
        <dbReference type="ARBA" id="ARBA00023180"/>
    </source>
</evidence>
<keyword evidence="4 11" id="KW-0808">Transferase</keyword>
<dbReference type="GO" id="GO:0046920">
    <property type="term" value="F:alpha-(1-&gt;3)-fucosyltransferase activity"/>
    <property type="evidence" value="ECO:0007669"/>
    <property type="project" value="TreeGrafter"/>
</dbReference>
<comment type="similarity">
    <text evidence="2 11">Belongs to the glycosyltransferase 10 family.</text>
</comment>
<feature type="domain" description="Fucosyltransferase C-terminal" evidence="12">
    <location>
        <begin position="244"/>
        <end position="406"/>
    </location>
</feature>
<dbReference type="GO" id="GO:0032580">
    <property type="term" value="C:Golgi cisterna membrane"/>
    <property type="evidence" value="ECO:0007669"/>
    <property type="project" value="UniProtKB-SubCell"/>
</dbReference>
<evidence type="ECO:0000256" key="3">
    <source>
        <dbReference type="ARBA" id="ARBA00022676"/>
    </source>
</evidence>
<evidence type="ECO:0000256" key="6">
    <source>
        <dbReference type="ARBA" id="ARBA00022968"/>
    </source>
</evidence>
<evidence type="ECO:0000256" key="1">
    <source>
        <dbReference type="ARBA" id="ARBA00004922"/>
    </source>
</evidence>
<dbReference type="EC" id="2.4.1.-" evidence="11"/>
<reference evidence="13" key="1">
    <citation type="submission" date="2019-11" db="UniProtKB">
        <authorList>
            <consortium name="WormBaseParasite"/>
        </authorList>
    </citation>
    <scope>IDENTIFICATION</scope>
</reference>